<gene>
    <name evidence="1" type="ORF">ACFO1S_11900</name>
</gene>
<comment type="caution">
    <text evidence="1">The sequence shown here is derived from an EMBL/GenBank/DDBJ whole genome shotgun (WGS) entry which is preliminary data.</text>
</comment>
<organism evidence="1 2">
    <name type="scientific">Cohnella boryungensis</name>
    <dbReference type="NCBI Taxonomy" id="768479"/>
    <lineage>
        <taxon>Bacteria</taxon>
        <taxon>Bacillati</taxon>
        <taxon>Bacillota</taxon>
        <taxon>Bacilli</taxon>
        <taxon>Bacillales</taxon>
        <taxon>Paenibacillaceae</taxon>
        <taxon>Cohnella</taxon>
    </lineage>
</organism>
<dbReference type="Proteomes" id="UP001595755">
    <property type="component" value="Unassembled WGS sequence"/>
</dbReference>
<name>A0ABV8S9S4_9BACL</name>
<keyword evidence="2" id="KW-1185">Reference proteome</keyword>
<evidence type="ECO:0000313" key="2">
    <source>
        <dbReference type="Proteomes" id="UP001595755"/>
    </source>
</evidence>
<protein>
    <submittedName>
        <fullName evidence="1">Uncharacterized protein</fullName>
    </submittedName>
</protein>
<dbReference type="EMBL" id="JBHSED010000019">
    <property type="protein sequence ID" value="MFC4304132.1"/>
    <property type="molecule type" value="Genomic_DNA"/>
</dbReference>
<sequence length="158" mass="18168">MNPLDYIEYLGHSSVYPPLVDQLSRDKIQWRPNVQRKLDTTYFVSGEGVVLHFNIDAENNGITKKSEGDYIFDELTMTIMEENKKHGKYLGPLPYELLPSDSRAQIEAKLSTPTRRAEELDNYYLDGLVWTAAFEGERFQFLTLAVPTKGKRKYGLCP</sequence>
<evidence type="ECO:0000313" key="1">
    <source>
        <dbReference type="EMBL" id="MFC4304132.1"/>
    </source>
</evidence>
<reference evidence="2" key="1">
    <citation type="journal article" date="2019" name="Int. J. Syst. Evol. Microbiol.">
        <title>The Global Catalogue of Microorganisms (GCM) 10K type strain sequencing project: providing services to taxonomists for standard genome sequencing and annotation.</title>
        <authorList>
            <consortium name="The Broad Institute Genomics Platform"/>
            <consortium name="The Broad Institute Genome Sequencing Center for Infectious Disease"/>
            <person name="Wu L."/>
            <person name="Ma J."/>
        </authorList>
    </citation>
    <scope>NUCLEOTIDE SEQUENCE [LARGE SCALE GENOMIC DNA]</scope>
    <source>
        <strain evidence="2">CGMCC 4.1641</strain>
    </source>
</reference>
<accession>A0ABV8S9S4</accession>
<proteinExistence type="predicted"/>
<dbReference type="RefSeq" id="WP_204604999.1">
    <property type="nucleotide sequence ID" value="NZ_JBHSED010000019.1"/>
</dbReference>